<reference evidence="1 2" key="1">
    <citation type="submission" date="2019-11" db="EMBL/GenBank/DDBJ databases">
        <authorList>
            <person name="Zheng R.K."/>
            <person name="Sun C.M."/>
        </authorList>
    </citation>
    <scope>NUCLEOTIDE SEQUENCE [LARGE SCALE GENOMIC DNA]</scope>
    <source>
        <strain evidence="1 2">WC007</strain>
    </source>
</reference>
<protein>
    <submittedName>
        <fullName evidence="1">Uncharacterized protein</fullName>
    </submittedName>
</protein>
<gene>
    <name evidence="1" type="ORF">GM418_24245</name>
</gene>
<name>A0A6I6JZQ4_9BACT</name>
<organism evidence="1 2">
    <name type="scientific">Maribellus comscasis</name>
    <dbReference type="NCBI Taxonomy" id="2681766"/>
    <lineage>
        <taxon>Bacteria</taxon>
        <taxon>Pseudomonadati</taxon>
        <taxon>Bacteroidota</taxon>
        <taxon>Bacteroidia</taxon>
        <taxon>Marinilabiliales</taxon>
        <taxon>Prolixibacteraceae</taxon>
        <taxon>Maribellus</taxon>
    </lineage>
</organism>
<dbReference type="RefSeq" id="WP_158869786.1">
    <property type="nucleotide sequence ID" value="NZ_CP046401.1"/>
</dbReference>
<accession>A0A6I6JZQ4</accession>
<evidence type="ECO:0000313" key="1">
    <source>
        <dbReference type="EMBL" id="QGY46658.1"/>
    </source>
</evidence>
<dbReference type="EMBL" id="CP046401">
    <property type="protein sequence ID" value="QGY46658.1"/>
    <property type="molecule type" value="Genomic_DNA"/>
</dbReference>
<proteinExistence type="predicted"/>
<sequence length="49" mass="5483">MNGLEVFCKWIDNNSQLVGWVQIEIDKSTGSIQVVNKNFSTEELIVAGK</sequence>
<dbReference type="Proteomes" id="UP000428260">
    <property type="component" value="Chromosome"/>
</dbReference>
<keyword evidence="2" id="KW-1185">Reference proteome</keyword>
<dbReference type="KEGG" id="mcos:GM418_24245"/>
<dbReference type="AlphaFoldDB" id="A0A6I6JZQ4"/>
<evidence type="ECO:0000313" key="2">
    <source>
        <dbReference type="Proteomes" id="UP000428260"/>
    </source>
</evidence>